<dbReference type="GO" id="GO:0015297">
    <property type="term" value="F:antiporter activity"/>
    <property type="evidence" value="ECO:0007669"/>
    <property type="project" value="InterPro"/>
</dbReference>
<dbReference type="SMR" id="A0A4S4EZ17"/>
<feature type="transmembrane region" description="Helical" evidence="6">
    <location>
        <begin position="59"/>
        <end position="79"/>
    </location>
</feature>
<evidence type="ECO:0000256" key="4">
    <source>
        <dbReference type="ARBA" id="ARBA00022989"/>
    </source>
</evidence>
<keyword evidence="3 6" id="KW-0812">Transmembrane</keyword>
<accession>A0A4S4EZ17</accession>
<evidence type="ECO:0000313" key="8">
    <source>
        <dbReference type="Proteomes" id="UP000306102"/>
    </source>
</evidence>
<evidence type="ECO:0000313" key="7">
    <source>
        <dbReference type="EMBL" id="THG22353.1"/>
    </source>
</evidence>
<evidence type="ECO:0000256" key="2">
    <source>
        <dbReference type="ARBA" id="ARBA00010199"/>
    </source>
</evidence>
<feature type="transmembrane region" description="Helical" evidence="6">
    <location>
        <begin position="348"/>
        <end position="368"/>
    </location>
</feature>
<feature type="transmembrane region" description="Helical" evidence="6">
    <location>
        <begin position="451"/>
        <end position="472"/>
    </location>
</feature>
<reference evidence="7 8" key="1">
    <citation type="journal article" date="2018" name="Proc. Natl. Acad. Sci. U.S.A.">
        <title>Draft genome sequence of Camellia sinensis var. sinensis provides insights into the evolution of the tea genome and tea quality.</title>
        <authorList>
            <person name="Wei C."/>
            <person name="Yang H."/>
            <person name="Wang S."/>
            <person name="Zhao J."/>
            <person name="Liu C."/>
            <person name="Gao L."/>
            <person name="Xia E."/>
            <person name="Lu Y."/>
            <person name="Tai Y."/>
            <person name="She G."/>
            <person name="Sun J."/>
            <person name="Cao H."/>
            <person name="Tong W."/>
            <person name="Gao Q."/>
            <person name="Li Y."/>
            <person name="Deng W."/>
            <person name="Jiang X."/>
            <person name="Wang W."/>
            <person name="Chen Q."/>
            <person name="Zhang S."/>
            <person name="Li H."/>
            <person name="Wu J."/>
            <person name="Wang P."/>
            <person name="Li P."/>
            <person name="Shi C."/>
            <person name="Zheng F."/>
            <person name="Jian J."/>
            <person name="Huang B."/>
            <person name="Shan D."/>
            <person name="Shi M."/>
            <person name="Fang C."/>
            <person name="Yue Y."/>
            <person name="Li F."/>
            <person name="Li D."/>
            <person name="Wei S."/>
            <person name="Han B."/>
            <person name="Jiang C."/>
            <person name="Yin Y."/>
            <person name="Xia T."/>
            <person name="Zhang Z."/>
            <person name="Bennetzen J.L."/>
            <person name="Zhao S."/>
            <person name="Wan X."/>
        </authorList>
    </citation>
    <scope>NUCLEOTIDE SEQUENCE [LARGE SCALE GENOMIC DNA]</scope>
    <source>
        <strain evidence="8">cv. Shuchazao</strain>
        <tissue evidence="7">Leaf</tissue>
    </source>
</reference>
<keyword evidence="8" id="KW-1185">Reference proteome</keyword>
<dbReference type="GO" id="GO:0016020">
    <property type="term" value="C:membrane"/>
    <property type="evidence" value="ECO:0007669"/>
    <property type="project" value="UniProtKB-SubCell"/>
</dbReference>
<dbReference type="NCBIfam" id="TIGR00797">
    <property type="entry name" value="matE"/>
    <property type="match status" value="1"/>
</dbReference>
<dbReference type="InterPro" id="IPR045069">
    <property type="entry name" value="MATE_euk"/>
</dbReference>
<feature type="transmembrane region" description="Helical" evidence="6">
    <location>
        <begin position="133"/>
        <end position="154"/>
    </location>
</feature>
<comment type="similarity">
    <text evidence="2 6">Belongs to the multi antimicrobial extrusion (MATE) (TC 2.A.66.1) family.</text>
</comment>
<feature type="transmembrane region" description="Helical" evidence="6">
    <location>
        <begin position="388"/>
        <end position="409"/>
    </location>
</feature>
<keyword evidence="5 6" id="KW-0472">Membrane</keyword>
<sequence>MGLGEQEKENNQPLLISAPYQEEQEEDLYNQQQESNTGNLIRRTWVESKKMWHIAGPCIFTRLAMFSLTVITQAFAGHLSDHDLAAISIVTTVIIGITFGFLLGMASALETLCGQAYGAKQYHRLGIYMQRSWVVLFLSSILLLPLFVFATPILKLTGQSAAVAELAGVVALWLIPMHLSFAFQFTLVRFLQCQLKTAVVAWVSGLALALHVFVSWLFVYKLRVGIVGTAITLDFSWWVSVLGLFCYVGCGGCPQSWTGFSEQAFVGLWDFFKLSVASGVMLSLENFYYRVLIIISGNMNNAEVALDALSICITIYAWESMIPLGFFAATGVRVANELGAGNAEGAKFATIVSVFTSLVVGLFFWFLIVDFPDKLAMIFTSNTSVITMVNELALLLAFTVLFNCIQPVLSGVAVGSGWQALVAFINIGSYYIVGVPLGVILGCLLDFGIKGIWAGMISGTVVQTLILAIITVRCKWEKEVQIARIHMTSQAATEG</sequence>
<feature type="transmembrane region" description="Helical" evidence="6">
    <location>
        <begin position="166"/>
        <end position="187"/>
    </location>
</feature>
<name>A0A4S4EZ17_CAMSN</name>
<feature type="transmembrane region" description="Helical" evidence="6">
    <location>
        <begin position="304"/>
        <end position="327"/>
    </location>
</feature>
<organism evidence="7 8">
    <name type="scientific">Camellia sinensis var. sinensis</name>
    <name type="common">China tea</name>
    <dbReference type="NCBI Taxonomy" id="542762"/>
    <lineage>
        <taxon>Eukaryota</taxon>
        <taxon>Viridiplantae</taxon>
        <taxon>Streptophyta</taxon>
        <taxon>Embryophyta</taxon>
        <taxon>Tracheophyta</taxon>
        <taxon>Spermatophyta</taxon>
        <taxon>Magnoliopsida</taxon>
        <taxon>eudicotyledons</taxon>
        <taxon>Gunneridae</taxon>
        <taxon>Pentapetalae</taxon>
        <taxon>asterids</taxon>
        <taxon>Ericales</taxon>
        <taxon>Theaceae</taxon>
        <taxon>Camellia</taxon>
    </lineage>
</organism>
<keyword evidence="4 6" id="KW-1133">Transmembrane helix</keyword>
<feature type="transmembrane region" description="Helical" evidence="6">
    <location>
        <begin position="199"/>
        <end position="220"/>
    </location>
</feature>
<feature type="transmembrane region" description="Helical" evidence="6">
    <location>
        <begin position="421"/>
        <end position="445"/>
    </location>
</feature>
<proteinExistence type="inferred from homology"/>
<evidence type="ECO:0000256" key="1">
    <source>
        <dbReference type="ARBA" id="ARBA00004141"/>
    </source>
</evidence>
<dbReference type="STRING" id="542762.A0A4S4EZ17"/>
<gene>
    <name evidence="7" type="ORF">TEA_004821</name>
</gene>
<dbReference type="CDD" id="cd13132">
    <property type="entry name" value="MATE_eukaryotic"/>
    <property type="match status" value="1"/>
</dbReference>
<dbReference type="EMBL" id="SDRB02000882">
    <property type="protein sequence ID" value="THG22353.1"/>
    <property type="molecule type" value="Genomic_DNA"/>
</dbReference>
<evidence type="ECO:0000256" key="6">
    <source>
        <dbReference type="RuleBase" id="RU004914"/>
    </source>
</evidence>
<evidence type="ECO:0000256" key="5">
    <source>
        <dbReference type="ARBA" id="ARBA00023136"/>
    </source>
</evidence>
<protein>
    <recommendedName>
        <fullName evidence="6">Protein DETOXIFICATION</fullName>
    </recommendedName>
    <alternativeName>
        <fullName evidence="6">Multidrug and toxic compound extrusion protein</fullName>
    </alternativeName>
</protein>
<feature type="transmembrane region" description="Helical" evidence="6">
    <location>
        <begin position="85"/>
        <end position="112"/>
    </location>
</feature>
<dbReference type="GO" id="GO:1990961">
    <property type="term" value="P:xenobiotic detoxification by transmembrane export across the plasma membrane"/>
    <property type="evidence" value="ECO:0007669"/>
    <property type="project" value="InterPro"/>
</dbReference>
<feature type="transmembrane region" description="Helical" evidence="6">
    <location>
        <begin position="265"/>
        <end position="284"/>
    </location>
</feature>
<comment type="subcellular location">
    <subcellularLocation>
        <location evidence="1">Membrane</location>
        <topology evidence="1">Multi-pass membrane protein</topology>
    </subcellularLocation>
</comment>
<dbReference type="PANTHER" id="PTHR11206">
    <property type="entry name" value="MULTIDRUG RESISTANCE PROTEIN"/>
    <property type="match status" value="1"/>
</dbReference>
<dbReference type="InterPro" id="IPR002528">
    <property type="entry name" value="MATE_fam"/>
</dbReference>
<dbReference type="GO" id="GO:0042910">
    <property type="term" value="F:xenobiotic transmembrane transporter activity"/>
    <property type="evidence" value="ECO:0007669"/>
    <property type="project" value="InterPro"/>
</dbReference>
<dbReference type="AlphaFoldDB" id="A0A4S4EZ17"/>
<dbReference type="Pfam" id="PF01554">
    <property type="entry name" value="MatE"/>
    <property type="match status" value="2"/>
</dbReference>
<dbReference type="Proteomes" id="UP000306102">
    <property type="component" value="Unassembled WGS sequence"/>
</dbReference>
<feature type="transmembrane region" description="Helical" evidence="6">
    <location>
        <begin position="235"/>
        <end position="253"/>
    </location>
</feature>
<comment type="caution">
    <text evidence="7">The sequence shown here is derived from an EMBL/GenBank/DDBJ whole genome shotgun (WGS) entry which is preliminary data.</text>
</comment>
<evidence type="ECO:0000256" key="3">
    <source>
        <dbReference type="ARBA" id="ARBA00022692"/>
    </source>
</evidence>